<organism evidence="2 3">
    <name type="scientific">Streptococcus ferus</name>
    <dbReference type="NCBI Taxonomy" id="1345"/>
    <lineage>
        <taxon>Bacteria</taxon>
        <taxon>Bacillati</taxon>
        <taxon>Bacillota</taxon>
        <taxon>Bacilli</taxon>
        <taxon>Lactobacillales</taxon>
        <taxon>Streptococcaceae</taxon>
        <taxon>Streptococcus</taxon>
    </lineage>
</organism>
<sequence length="56" mass="6442">MEKCFKKKLVFFLVIQFGLGLLTIALHRLGYLSIFGVLAMGLHLTLYLVGLRRMEE</sequence>
<reference evidence="2 3" key="1">
    <citation type="submission" date="2018-06" db="EMBL/GenBank/DDBJ databases">
        <authorList>
            <consortium name="Pathogen Informatics"/>
            <person name="Doyle S."/>
        </authorList>
    </citation>
    <scope>NUCLEOTIDE SEQUENCE [LARGE SCALE GENOMIC DNA]</scope>
    <source>
        <strain evidence="2 3">NCTC12278</strain>
    </source>
</reference>
<dbReference type="AlphaFoldDB" id="A0A2X3W097"/>
<protein>
    <submittedName>
        <fullName evidence="2">Uncharacterized protein</fullName>
    </submittedName>
</protein>
<evidence type="ECO:0000313" key="2">
    <source>
        <dbReference type="EMBL" id="SQF40729.1"/>
    </source>
</evidence>
<evidence type="ECO:0000256" key="1">
    <source>
        <dbReference type="SAM" id="Phobius"/>
    </source>
</evidence>
<keyword evidence="3" id="KW-1185">Reference proteome</keyword>
<dbReference type="STRING" id="1123303.GCA_000372425_00825"/>
<accession>A0A2X3W097</accession>
<feature type="transmembrane region" description="Helical" evidence="1">
    <location>
        <begin position="32"/>
        <end position="51"/>
    </location>
</feature>
<proteinExistence type="predicted"/>
<dbReference type="KEGG" id="sfer:NCTC12278_01304"/>
<keyword evidence="1" id="KW-0472">Membrane</keyword>
<keyword evidence="1" id="KW-0812">Transmembrane</keyword>
<gene>
    <name evidence="2" type="ORF">NCTC12278_01304</name>
</gene>
<dbReference type="RefSeq" id="WP_018030153.1">
    <property type="nucleotide sequence ID" value="NZ_LS483343.1"/>
</dbReference>
<dbReference type="Proteomes" id="UP000249495">
    <property type="component" value="Chromosome 1"/>
</dbReference>
<evidence type="ECO:0000313" key="3">
    <source>
        <dbReference type="Proteomes" id="UP000249495"/>
    </source>
</evidence>
<feature type="transmembrane region" description="Helical" evidence="1">
    <location>
        <begin position="9"/>
        <end position="26"/>
    </location>
</feature>
<keyword evidence="1" id="KW-1133">Transmembrane helix</keyword>
<dbReference type="EMBL" id="LS483343">
    <property type="protein sequence ID" value="SQF40729.1"/>
    <property type="molecule type" value="Genomic_DNA"/>
</dbReference>
<name>A0A2X3W097_9STRE</name>